<organism evidence="1 2">
    <name type="scientific">Neonectria ditissima</name>
    <dbReference type="NCBI Taxonomy" id="78410"/>
    <lineage>
        <taxon>Eukaryota</taxon>
        <taxon>Fungi</taxon>
        <taxon>Dikarya</taxon>
        <taxon>Ascomycota</taxon>
        <taxon>Pezizomycotina</taxon>
        <taxon>Sordariomycetes</taxon>
        <taxon>Hypocreomycetidae</taxon>
        <taxon>Hypocreales</taxon>
        <taxon>Nectriaceae</taxon>
        <taxon>Neonectria</taxon>
    </lineage>
</organism>
<dbReference type="EMBL" id="LKCW01000109">
    <property type="protein sequence ID" value="KPM39375.1"/>
    <property type="molecule type" value="Genomic_DNA"/>
</dbReference>
<dbReference type="Proteomes" id="UP000050424">
    <property type="component" value="Unassembled WGS sequence"/>
</dbReference>
<dbReference type="AlphaFoldDB" id="A0A0P7B088"/>
<comment type="caution">
    <text evidence="1">The sequence shown here is derived from an EMBL/GenBank/DDBJ whole genome shotgun (WGS) entry which is preliminary data.</text>
</comment>
<evidence type="ECO:0000313" key="2">
    <source>
        <dbReference type="Proteomes" id="UP000050424"/>
    </source>
</evidence>
<reference evidence="1 2" key="1">
    <citation type="submission" date="2015-09" db="EMBL/GenBank/DDBJ databases">
        <title>Draft genome of a European isolate of the apple canker pathogen Neonectria ditissima.</title>
        <authorList>
            <person name="Gomez-Cortecero A."/>
            <person name="Harrison R.J."/>
            <person name="Armitage A.D."/>
        </authorList>
    </citation>
    <scope>NUCLEOTIDE SEQUENCE [LARGE SCALE GENOMIC DNA]</scope>
    <source>
        <strain evidence="1 2">R09/05</strain>
    </source>
</reference>
<proteinExistence type="predicted"/>
<protein>
    <submittedName>
        <fullName evidence="1">Uncharacterized protein</fullName>
    </submittedName>
</protein>
<accession>A0A0P7B088</accession>
<sequence>MNRTPYGHTMLEKYPVAESVIVVAEIAVTATLIPMEWITAVTPTGAARQPGGEALVSAQNSLPPTAPNTSTAIHWVAEQCRRMLQEHGSLWMTWPRDLHSYSIDYGGR</sequence>
<evidence type="ECO:0000313" key="1">
    <source>
        <dbReference type="EMBL" id="KPM39375.1"/>
    </source>
</evidence>
<keyword evidence="2" id="KW-1185">Reference proteome</keyword>
<gene>
    <name evidence="1" type="ORF">AK830_g7220</name>
</gene>
<name>A0A0P7B088_9HYPO</name>